<dbReference type="SMART" id="SM00079">
    <property type="entry name" value="PBPe"/>
    <property type="match status" value="1"/>
</dbReference>
<dbReference type="FunFam" id="3.40.190.10:FF:000153">
    <property type="entry name" value="Ionotropic receptor 25a"/>
    <property type="match status" value="1"/>
</dbReference>
<reference evidence="20" key="1">
    <citation type="submission" date="2021-12" db="EMBL/GenBank/DDBJ databases">
        <authorList>
            <person name="King R."/>
        </authorList>
    </citation>
    <scope>NUCLEOTIDE SEQUENCE</scope>
</reference>
<dbReference type="Pfam" id="PF00060">
    <property type="entry name" value="Lig_chan"/>
    <property type="match status" value="1"/>
</dbReference>
<accession>A0A9P0AF11</accession>
<dbReference type="Gene3D" id="3.40.50.2300">
    <property type="match status" value="2"/>
</dbReference>
<gene>
    <name evidence="20" type="ORF">BEMITA_LOCUS10347</name>
</gene>
<evidence type="ECO:0000256" key="17">
    <source>
        <dbReference type="SAM" id="SignalP"/>
    </source>
</evidence>
<evidence type="ECO:0000256" key="16">
    <source>
        <dbReference type="SAM" id="Phobius"/>
    </source>
</evidence>
<comment type="subcellular location">
    <subcellularLocation>
        <location evidence="1">Cell membrane</location>
        <topology evidence="1">Multi-pass membrane protein</topology>
    </subcellularLocation>
</comment>
<feature type="domain" description="Ionotropic glutamate receptor C-terminal" evidence="18">
    <location>
        <begin position="434"/>
        <end position="834"/>
    </location>
</feature>
<keyword evidence="12" id="KW-0407">Ion channel</keyword>
<dbReference type="SUPFAM" id="SSF53822">
    <property type="entry name" value="Periplasmic binding protein-like I"/>
    <property type="match status" value="1"/>
</dbReference>
<feature type="domain" description="Ionotropic glutamate receptor L-glutamate and glycine-binding" evidence="19">
    <location>
        <begin position="444"/>
        <end position="505"/>
    </location>
</feature>
<dbReference type="SMART" id="SM00918">
    <property type="entry name" value="Lig_chan-Glu_bd"/>
    <property type="match status" value="1"/>
</dbReference>
<evidence type="ECO:0000256" key="9">
    <source>
        <dbReference type="ARBA" id="ARBA00023170"/>
    </source>
</evidence>
<dbReference type="InterPro" id="IPR015683">
    <property type="entry name" value="Ionotropic_Glu_rcpt"/>
</dbReference>
<dbReference type="GO" id="GO:0015276">
    <property type="term" value="F:ligand-gated monoatomic ion channel activity"/>
    <property type="evidence" value="ECO:0007669"/>
    <property type="project" value="InterPro"/>
</dbReference>
<keyword evidence="3" id="KW-0813">Transport</keyword>
<dbReference type="InterPro" id="IPR001508">
    <property type="entry name" value="Iono_Glu_rcpt_met"/>
</dbReference>
<sequence>MLGLFRKMTWKFKLCLGFLLFSAIFSAVDGSAQTINFMFVNEESNLIGSKAMEVALNYIRRNPRLGIHIGGNYPVSIATQDAEVILENLCATYNASVKDGKPPHILIDFTMSGIPSEAVKTFTAALGIPTISASFGQDGDVRQWKNLDGEQLKYLIQVNPPADMIPEVIRSIVVAQNITDTGILYDDSFVMEHKYKSLLQNIPTRHIIARVEDVKSIRRQLTQFRDLDIVNYFILGRLTTIKTVLDNANAQKFFGRKYAWYAITQDKGSLRCGCSNATIILVKPEPSPENKERLSNLRTTYSFTSEPEITATFYLDLAVRSLLAMKSMLTSGEWPKNITYITCEEYNSDNVPIRVDLDLRRHLRQVSERPLYAPFVIETNGHSFEEFVMKLDKVTVINGQSISAETVGSWKSSLHSPILIKDAHALANFSAVTNYRIVTVLQHPFIMREKDENGNWKFSGYCIDLIEEIKSQIGFEYEIYVVPDNNFGNMDENGQWNGMIKELVEKRADIALGSLSVMAERENVVDFTVPYYDLVGITILMKKQKAPTSLFKFLTVLEQDVWICILGAYFFTSFLMWVFDRWSPYSYQNNREKYKDDEEKREFTLKECLWFCMTSLTPQGGGEAPKNLSGRLVAATWWLFGFIIIASYTANLAAFLTVSRLDTPVESLDDLSKQYKIQYAPLNGSAAMTFFKRMAEIEARFYEIWKDMSLNDSLSDVERAKLAVWDYPVSDKYTKMWQAMSSAGLPSTLEEAIARVRKSKSSSEGFAYLGDATDIRYQVMTNCDLQMVGDEFSRKPYAIAVQQGSPLKDQFNNAILLLLNKRKLEKLKEIWWNQNKMKKTCDTQDNQSDGISIYNIGGVFIVIFVGIGLACVTLAFEYWWYKYKYNSKSTTNENSAQPVISGKLSKNFEGSRKFSDFRTQSKQASIQQGFKRHSRMGPIATVTDNW</sequence>
<feature type="transmembrane region" description="Helical" evidence="16">
    <location>
        <begin position="561"/>
        <end position="579"/>
    </location>
</feature>
<dbReference type="EMBL" id="OU963867">
    <property type="protein sequence ID" value="CAH0391759.1"/>
    <property type="molecule type" value="Genomic_DNA"/>
</dbReference>
<name>A0A9P0AF11_BEMTA</name>
<dbReference type="Gene3D" id="1.10.287.70">
    <property type="match status" value="1"/>
</dbReference>
<keyword evidence="17" id="KW-0732">Signal</keyword>
<evidence type="ECO:0000256" key="4">
    <source>
        <dbReference type="ARBA" id="ARBA00022475"/>
    </source>
</evidence>
<feature type="binding site" evidence="13">
    <location>
        <position position="516"/>
    </location>
    <ligand>
        <name>L-glutamate</name>
        <dbReference type="ChEBI" id="CHEBI:29985"/>
    </ligand>
</feature>
<keyword evidence="4" id="KW-1003">Cell membrane</keyword>
<dbReference type="KEGG" id="btab:109042645"/>
<dbReference type="AlphaFoldDB" id="A0A9P0AF11"/>
<organism evidence="20 21">
    <name type="scientific">Bemisia tabaci</name>
    <name type="common">Sweetpotato whitefly</name>
    <name type="synonym">Aleurodes tabaci</name>
    <dbReference type="NCBI Taxonomy" id="7038"/>
    <lineage>
        <taxon>Eukaryota</taxon>
        <taxon>Metazoa</taxon>
        <taxon>Ecdysozoa</taxon>
        <taxon>Arthropoda</taxon>
        <taxon>Hexapoda</taxon>
        <taxon>Insecta</taxon>
        <taxon>Pterygota</taxon>
        <taxon>Neoptera</taxon>
        <taxon>Paraneoptera</taxon>
        <taxon>Hemiptera</taxon>
        <taxon>Sternorrhyncha</taxon>
        <taxon>Aleyrodoidea</taxon>
        <taxon>Aleyrodidae</taxon>
        <taxon>Aleyrodinae</taxon>
        <taxon>Bemisia</taxon>
    </lineage>
</organism>
<evidence type="ECO:0000259" key="18">
    <source>
        <dbReference type="SMART" id="SM00079"/>
    </source>
</evidence>
<dbReference type="InterPro" id="IPR019594">
    <property type="entry name" value="Glu/Gly-bd"/>
</dbReference>
<keyword evidence="10" id="KW-0325">Glycoprotein</keyword>
<evidence type="ECO:0000313" key="21">
    <source>
        <dbReference type="Proteomes" id="UP001152759"/>
    </source>
</evidence>
<keyword evidence="9" id="KW-0675">Receptor</keyword>
<feature type="disulfide bond" evidence="15">
    <location>
        <begin position="90"/>
        <end position="343"/>
    </location>
</feature>
<keyword evidence="7" id="KW-0406">Ion transport</keyword>
<keyword evidence="15" id="KW-1015">Disulfide bond</keyword>
<evidence type="ECO:0000256" key="11">
    <source>
        <dbReference type="ARBA" id="ARBA00023286"/>
    </source>
</evidence>
<keyword evidence="5 16" id="KW-0812">Transmembrane</keyword>
<evidence type="ECO:0000256" key="1">
    <source>
        <dbReference type="ARBA" id="ARBA00004651"/>
    </source>
</evidence>
<dbReference type="GO" id="GO:0038023">
    <property type="term" value="F:signaling receptor activity"/>
    <property type="evidence" value="ECO:0007669"/>
    <property type="project" value="InterPro"/>
</dbReference>
<feature type="transmembrane region" description="Helical" evidence="16">
    <location>
        <begin position="637"/>
        <end position="658"/>
    </location>
</feature>
<dbReference type="CDD" id="cd13717">
    <property type="entry name" value="PBP2_iGluR_putative"/>
    <property type="match status" value="1"/>
</dbReference>
<feature type="site" description="Interaction with the cone snail toxin Con-ikot-ikot" evidence="14">
    <location>
        <position position="692"/>
    </location>
</feature>
<evidence type="ECO:0000256" key="15">
    <source>
        <dbReference type="PIRSR" id="PIRSR601508-3"/>
    </source>
</evidence>
<dbReference type="PANTHER" id="PTHR18966">
    <property type="entry name" value="IONOTROPIC GLUTAMATE RECEPTOR"/>
    <property type="match status" value="1"/>
</dbReference>
<evidence type="ECO:0000256" key="14">
    <source>
        <dbReference type="PIRSR" id="PIRSR601508-2"/>
    </source>
</evidence>
<evidence type="ECO:0000256" key="6">
    <source>
        <dbReference type="ARBA" id="ARBA00022989"/>
    </source>
</evidence>
<dbReference type="SUPFAM" id="SSF53850">
    <property type="entry name" value="Periplasmic binding protein-like II"/>
    <property type="match status" value="1"/>
</dbReference>
<keyword evidence="21" id="KW-1185">Reference proteome</keyword>
<dbReference type="Gene3D" id="3.40.190.10">
    <property type="entry name" value="Periplasmic binding protein-like II"/>
    <property type="match status" value="2"/>
</dbReference>
<feature type="binding site" evidence="13">
    <location>
        <position position="521"/>
    </location>
    <ligand>
        <name>L-glutamate</name>
        <dbReference type="ChEBI" id="CHEBI:29985"/>
    </ligand>
</feature>
<feature type="transmembrane region" description="Helical" evidence="16">
    <location>
        <begin position="853"/>
        <end position="881"/>
    </location>
</feature>
<keyword evidence="6 16" id="KW-1133">Transmembrane helix</keyword>
<proteinExistence type="inferred from homology"/>
<evidence type="ECO:0008006" key="22">
    <source>
        <dbReference type="Google" id="ProtNLM"/>
    </source>
</evidence>
<feature type="signal peptide" evidence="17">
    <location>
        <begin position="1"/>
        <end position="30"/>
    </location>
</feature>
<evidence type="ECO:0000256" key="5">
    <source>
        <dbReference type="ARBA" id="ARBA00022692"/>
    </source>
</evidence>
<dbReference type="FunFam" id="3.40.50.2300:FF:000649">
    <property type="entry name" value="AGAP010272-PA-like protein"/>
    <property type="match status" value="1"/>
</dbReference>
<dbReference type="InterPro" id="IPR001320">
    <property type="entry name" value="Iontro_rcpt_C"/>
</dbReference>
<dbReference type="SUPFAM" id="SSF81324">
    <property type="entry name" value="Voltage-gated potassium channels"/>
    <property type="match status" value="1"/>
</dbReference>
<dbReference type="GO" id="GO:0005886">
    <property type="term" value="C:plasma membrane"/>
    <property type="evidence" value="ECO:0007669"/>
    <property type="project" value="UniProtKB-SubCell"/>
</dbReference>
<evidence type="ECO:0000256" key="7">
    <source>
        <dbReference type="ARBA" id="ARBA00023065"/>
    </source>
</evidence>
<dbReference type="FunFam" id="3.40.190.10:FF:000142">
    <property type="entry name" value="Ionotropic receptor 25a"/>
    <property type="match status" value="1"/>
</dbReference>
<comment type="similarity">
    <text evidence="2">Belongs to the glutamate-gated ion channel (TC 1.A.10.1) family.</text>
</comment>
<feature type="site" description="Crucial to convey clamshell closure to channel opening" evidence="14">
    <location>
        <position position="665"/>
    </location>
</feature>
<dbReference type="Proteomes" id="UP001152759">
    <property type="component" value="Chromosome 6"/>
</dbReference>
<feature type="binding site" evidence="13">
    <location>
        <position position="771"/>
    </location>
    <ligand>
        <name>L-glutamate</name>
        <dbReference type="ChEBI" id="CHEBI:29985"/>
    </ligand>
</feature>
<protein>
    <recommendedName>
        <fullName evidence="22">Ionotropic receptor 25a</fullName>
    </recommendedName>
</protein>
<evidence type="ECO:0000256" key="2">
    <source>
        <dbReference type="ARBA" id="ARBA00008685"/>
    </source>
</evidence>
<dbReference type="PRINTS" id="PR00177">
    <property type="entry name" value="NMDARECEPTOR"/>
</dbReference>
<evidence type="ECO:0000256" key="8">
    <source>
        <dbReference type="ARBA" id="ARBA00023136"/>
    </source>
</evidence>
<evidence type="ECO:0000256" key="3">
    <source>
        <dbReference type="ARBA" id="ARBA00022448"/>
    </source>
</evidence>
<feature type="disulfide bond" evidence="15">
    <location>
        <begin position="783"/>
        <end position="841"/>
    </location>
</feature>
<evidence type="ECO:0000256" key="12">
    <source>
        <dbReference type="ARBA" id="ARBA00023303"/>
    </source>
</evidence>
<evidence type="ECO:0000313" key="20">
    <source>
        <dbReference type="EMBL" id="CAH0391759.1"/>
    </source>
</evidence>
<dbReference type="InterPro" id="IPR028082">
    <property type="entry name" value="Peripla_BP_I"/>
</dbReference>
<keyword evidence="8 16" id="KW-0472">Membrane</keyword>
<dbReference type="FunFam" id="1.10.287.70:FF:000080">
    <property type="entry name" value="Glutamate receptor ionotropic, kainate"/>
    <property type="match status" value="1"/>
</dbReference>
<evidence type="ECO:0000256" key="13">
    <source>
        <dbReference type="PIRSR" id="PIRSR601508-1"/>
    </source>
</evidence>
<evidence type="ECO:0000256" key="10">
    <source>
        <dbReference type="ARBA" id="ARBA00023180"/>
    </source>
</evidence>
<dbReference type="Pfam" id="PF10613">
    <property type="entry name" value="Lig_chan-Glu_bd"/>
    <property type="match status" value="1"/>
</dbReference>
<evidence type="ECO:0000259" key="19">
    <source>
        <dbReference type="SMART" id="SM00918"/>
    </source>
</evidence>
<keyword evidence="11" id="KW-1071">Ligand-gated ion channel</keyword>
<feature type="chain" id="PRO_5040293530" description="Ionotropic receptor 25a" evidence="17">
    <location>
        <begin position="31"/>
        <end position="946"/>
    </location>
</feature>